<protein>
    <recommendedName>
        <fullName evidence="3">Bifunctional lysine-specific demethylase and histidyl-hydroxylase</fullName>
    </recommendedName>
</protein>
<reference evidence="1" key="1">
    <citation type="submission" date="2021-02" db="EMBL/GenBank/DDBJ databases">
        <authorList>
            <person name="Dougan E. K."/>
            <person name="Rhodes N."/>
            <person name="Thang M."/>
            <person name="Chan C."/>
        </authorList>
    </citation>
    <scope>NUCLEOTIDE SEQUENCE</scope>
</reference>
<name>A0A813HF62_POLGL</name>
<feature type="non-terminal residue" evidence="1">
    <location>
        <position position="1"/>
    </location>
</feature>
<evidence type="ECO:0008006" key="3">
    <source>
        <dbReference type="Google" id="ProtNLM"/>
    </source>
</evidence>
<dbReference type="Proteomes" id="UP000654075">
    <property type="component" value="Unassembled WGS sequence"/>
</dbReference>
<evidence type="ECO:0000313" key="1">
    <source>
        <dbReference type="EMBL" id="CAE8636307.1"/>
    </source>
</evidence>
<organism evidence="1 2">
    <name type="scientific">Polarella glacialis</name>
    <name type="common">Dinoflagellate</name>
    <dbReference type="NCBI Taxonomy" id="89957"/>
    <lineage>
        <taxon>Eukaryota</taxon>
        <taxon>Sar</taxon>
        <taxon>Alveolata</taxon>
        <taxon>Dinophyceae</taxon>
        <taxon>Suessiales</taxon>
        <taxon>Suessiaceae</taxon>
        <taxon>Polarella</taxon>
    </lineage>
</organism>
<comment type="caution">
    <text evidence="1">The sequence shown here is derived from an EMBL/GenBank/DDBJ whole genome shotgun (WGS) entry which is preliminary data.</text>
</comment>
<sequence length="190" mass="21064">VFAPLRSPIDDIQEELSALPGVRCRLERCPVSKRDFLPCVVRRMSPGGRRQDGNVHMDTVVPGSTFSINVYLSVPPGTEGGELVLWPVRKGSLDRFLNAHFFETIEVQNFYPQHTFYTHDLLASGRIEPIVYRPAAGDVVLIDPAYPHAVRDFEGPADLRRISLQTFVQVSRRGSGSGAGASEVQLEYAV</sequence>
<dbReference type="EMBL" id="CAJNNV010031456">
    <property type="protein sequence ID" value="CAE8636307.1"/>
    <property type="molecule type" value="Genomic_DNA"/>
</dbReference>
<dbReference type="OrthoDB" id="428623at2759"/>
<dbReference type="AlphaFoldDB" id="A0A813HF62"/>
<proteinExistence type="predicted"/>
<keyword evidence="2" id="KW-1185">Reference proteome</keyword>
<evidence type="ECO:0000313" key="2">
    <source>
        <dbReference type="Proteomes" id="UP000654075"/>
    </source>
</evidence>
<accession>A0A813HF62</accession>
<gene>
    <name evidence="1" type="ORF">PGLA1383_LOCUS51789</name>
</gene>